<protein>
    <recommendedName>
        <fullName evidence="4">PE-PGRS family protein</fullName>
    </recommendedName>
</protein>
<evidence type="ECO:0000313" key="3">
    <source>
        <dbReference type="Proteomes" id="UP000694460"/>
    </source>
</evidence>
<feature type="compositionally biased region" description="Basic and acidic residues" evidence="1">
    <location>
        <begin position="296"/>
        <end position="335"/>
    </location>
</feature>
<feature type="region of interest" description="Disordered" evidence="1">
    <location>
        <begin position="263"/>
        <end position="356"/>
    </location>
</feature>
<sequence length="356" mass="36612">MGYANLVGTGFENFRIGFENFLNSTLPFYLQYASDFLKAGQIGEAFSWGVVYPIVGALQTMFPLINNLKIPAMMAQNVANVLQTIPNAIQPIGLGAINMLANPFHAFGAQLQNVSDAVNAGDPLSAVNAVLNIPAAMTDSFLTGALKPYVSFFDTGVIAALVVDLPRTIAAAIKPPAPAVAPTTVESAPETSVIGPPVTKSLSAATTPNALPANADQTLVAAEPAKELASGVTGTVDSITSAATSAIDAVKTVTLKVDSKATVTETPTAVESSADTDGAGDTDDSATAGTGSDATDASKAKADKESKRDARQQARAERQRDRQAAKKESKADKHVAKAHKSSGGKHRAAKSAGSSE</sequence>
<evidence type="ECO:0008006" key="4">
    <source>
        <dbReference type="Google" id="ProtNLM"/>
    </source>
</evidence>
<evidence type="ECO:0000256" key="1">
    <source>
        <dbReference type="SAM" id="MobiDB-lite"/>
    </source>
</evidence>
<gene>
    <name evidence="2" type="ORF">JOF57_003694</name>
</gene>
<evidence type="ECO:0000313" key="2">
    <source>
        <dbReference type="EMBL" id="MBP2453781.1"/>
    </source>
</evidence>
<dbReference type="Proteomes" id="UP000694460">
    <property type="component" value="Unassembled WGS sequence"/>
</dbReference>
<feature type="compositionally biased region" description="Basic residues" evidence="1">
    <location>
        <begin position="336"/>
        <end position="349"/>
    </location>
</feature>
<comment type="caution">
    <text evidence="2">The sequence shown here is derived from an EMBL/GenBank/DDBJ whole genome shotgun (WGS) entry which is preliminary data.</text>
</comment>
<dbReference type="EMBL" id="JAGIOP010000002">
    <property type="protein sequence ID" value="MBP2453781.1"/>
    <property type="molecule type" value="Genomic_DNA"/>
</dbReference>
<keyword evidence="3" id="KW-1185">Reference proteome</keyword>
<name>A0ABS4ZXB5_9MYCO</name>
<feature type="compositionally biased region" description="Low complexity" evidence="1">
    <location>
        <begin position="285"/>
        <end position="295"/>
    </location>
</feature>
<reference evidence="2 3" key="1">
    <citation type="submission" date="2021-03" db="EMBL/GenBank/DDBJ databases">
        <title>Sequencing the genomes of 1000 actinobacteria strains.</title>
        <authorList>
            <person name="Klenk H.-P."/>
        </authorList>
    </citation>
    <scope>NUCLEOTIDE SEQUENCE [LARGE SCALE GENOMIC DNA]</scope>
    <source>
        <strain evidence="2 3">DSM 46713</strain>
    </source>
</reference>
<dbReference type="RefSeq" id="WP_209918788.1">
    <property type="nucleotide sequence ID" value="NZ_JAGIOP010000002.1"/>
</dbReference>
<proteinExistence type="predicted"/>
<accession>A0ABS4ZXB5</accession>
<organism evidence="2 3">
    <name type="scientific">Mycolicibacterium lutetiense</name>
    <dbReference type="NCBI Taxonomy" id="1641992"/>
    <lineage>
        <taxon>Bacteria</taxon>
        <taxon>Bacillati</taxon>
        <taxon>Actinomycetota</taxon>
        <taxon>Actinomycetes</taxon>
        <taxon>Mycobacteriales</taxon>
        <taxon>Mycobacteriaceae</taxon>
        <taxon>Mycolicibacterium</taxon>
    </lineage>
</organism>